<sequence>MTTEITRVTMIKIPEQYLDIALKGFETFTKNQKKDGEPYILSMAAGLAQGHVKEQGYTFVTKSVFKSKDDMEYYEKKCEGHLEYKKFLKENASVEGLMTCYFTSGVSWEIS</sequence>
<dbReference type="EMBL" id="KQ947417">
    <property type="protein sequence ID" value="KUJ16046.1"/>
    <property type="molecule type" value="Genomic_DNA"/>
</dbReference>
<gene>
    <name evidence="2" type="ORF">LY89DRAFT_101948</name>
</gene>
<dbReference type="InParanoid" id="A0A194X7A3"/>
<proteinExistence type="predicted"/>
<keyword evidence="3" id="KW-1185">Reference proteome</keyword>
<evidence type="ECO:0000313" key="3">
    <source>
        <dbReference type="Proteomes" id="UP000070700"/>
    </source>
</evidence>
<evidence type="ECO:0000259" key="1">
    <source>
        <dbReference type="PROSITE" id="PS51502"/>
    </source>
</evidence>
<dbReference type="SMART" id="SM00886">
    <property type="entry name" value="Dabb"/>
    <property type="match status" value="1"/>
</dbReference>
<dbReference type="OrthoDB" id="3830014at2759"/>
<protein>
    <recommendedName>
        <fullName evidence="1">Stress-response A/B barrel domain-containing protein</fullName>
    </recommendedName>
</protein>
<dbReference type="Pfam" id="PF07876">
    <property type="entry name" value="Dabb"/>
    <property type="match status" value="1"/>
</dbReference>
<dbReference type="SUPFAM" id="SSF54909">
    <property type="entry name" value="Dimeric alpha+beta barrel"/>
    <property type="match status" value="1"/>
</dbReference>
<reference evidence="2 3" key="1">
    <citation type="submission" date="2015-10" db="EMBL/GenBank/DDBJ databases">
        <title>Full genome of DAOMC 229536 Phialocephala scopiformis, a fungal endophyte of spruce producing the potent anti-insectan compound rugulosin.</title>
        <authorList>
            <consortium name="DOE Joint Genome Institute"/>
            <person name="Walker A.K."/>
            <person name="Frasz S.L."/>
            <person name="Seifert K.A."/>
            <person name="Miller J.D."/>
            <person name="Mondo S.J."/>
            <person name="Labutti K."/>
            <person name="Lipzen A."/>
            <person name="Dockter R."/>
            <person name="Kennedy M."/>
            <person name="Grigoriev I.V."/>
            <person name="Spatafora J.W."/>
        </authorList>
    </citation>
    <scope>NUCLEOTIDE SEQUENCE [LARGE SCALE GENOMIC DNA]</scope>
    <source>
        <strain evidence="2 3">CBS 120377</strain>
    </source>
</reference>
<dbReference type="GeneID" id="28814737"/>
<name>A0A194X7A3_MOLSC</name>
<dbReference type="InterPro" id="IPR013097">
    <property type="entry name" value="Dabb"/>
</dbReference>
<dbReference type="Proteomes" id="UP000070700">
    <property type="component" value="Unassembled WGS sequence"/>
</dbReference>
<accession>A0A194X7A3</accession>
<dbReference type="Gene3D" id="3.30.70.100">
    <property type="match status" value="1"/>
</dbReference>
<evidence type="ECO:0000313" key="2">
    <source>
        <dbReference type="EMBL" id="KUJ16046.1"/>
    </source>
</evidence>
<dbReference type="AlphaFoldDB" id="A0A194X7A3"/>
<feature type="domain" description="Stress-response A/B barrel" evidence="1">
    <location>
        <begin position="5"/>
        <end position="102"/>
    </location>
</feature>
<dbReference type="KEGG" id="psco:LY89DRAFT_101948"/>
<dbReference type="InterPro" id="IPR011008">
    <property type="entry name" value="Dimeric_a/b-barrel"/>
</dbReference>
<organism evidence="2 3">
    <name type="scientific">Mollisia scopiformis</name>
    <name type="common">Conifer needle endophyte fungus</name>
    <name type="synonym">Phialocephala scopiformis</name>
    <dbReference type="NCBI Taxonomy" id="149040"/>
    <lineage>
        <taxon>Eukaryota</taxon>
        <taxon>Fungi</taxon>
        <taxon>Dikarya</taxon>
        <taxon>Ascomycota</taxon>
        <taxon>Pezizomycotina</taxon>
        <taxon>Leotiomycetes</taxon>
        <taxon>Helotiales</taxon>
        <taxon>Mollisiaceae</taxon>
        <taxon>Mollisia</taxon>
    </lineage>
</organism>
<dbReference type="PROSITE" id="PS51502">
    <property type="entry name" value="S_R_A_B_BARREL"/>
    <property type="match status" value="1"/>
</dbReference>
<dbReference type="RefSeq" id="XP_018070401.1">
    <property type="nucleotide sequence ID" value="XM_018205011.1"/>
</dbReference>